<gene>
    <name evidence="2" type="ORF">GCM10009733_081560</name>
</gene>
<evidence type="ECO:0000313" key="2">
    <source>
        <dbReference type="EMBL" id="GAA1672060.1"/>
    </source>
</evidence>
<evidence type="ECO:0000256" key="1">
    <source>
        <dbReference type="SAM" id="MobiDB-lite"/>
    </source>
</evidence>
<dbReference type="RefSeq" id="WP_346112162.1">
    <property type="nucleotide sequence ID" value="NZ_BAAAMU010000091.1"/>
</dbReference>
<feature type="compositionally biased region" description="Acidic residues" evidence="1">
    <location>
        <begin position="31"/>
        <end position="40"/>
    </location>
</feature>
<comment type="caution">
    <text evidence="2">The sequence shown here is derived from an EMBL/GenBank/DDBJ whole genome shotgun (WGS) entry which is preliminary data.</text>
</comment>
<keyword evidence="3" id="KW-1185">Reference proteome</keyword>
<reference evidence="2 3" key="1">
    <citation type="journal article" date="2019" name="Int. J. Syst. Evol. Microbiol.">
        <title>The Global Catalogue of Microorganisms (GCM) 10K type strain sequencing project: providing services to taxonomists for standard genome sequencing and annotation.</title>
        <authorList>
            <consortium name="The Broad Institute Genomics Platform"/>
            <consortium name="The Broad Institute Genome Sequencing Center for Infectious Disease"/>
            <person name="Wu L."/>
            <person name="Ma J."/>
        </authorList>
    </citation>
    <scope>NUCLEOTIDE SEQUENCE [LARGE SCALE GENOMIC DNA]</scope>
    <source>
        <strain evidence="2 3">JCM 13929</strain>
    </source>
</reference>
<organism evidence="2 3">
    <name type="scientific">Nonomuraea maheshkhaliensis</name>
    <dbReference type="NCBI Taxonomy" id="419590"/>
    <lineage>
        <taxon>Bacteria</taxon>
        <taxon>Bacillati</taxon>
        <taxon>Actinomycetota</taxon>
        <taxon>Actinomycetes</taxon>
        <taxon>Streptosporangiales</taxon>
        <taxon>Streptosporangiaceae</taxon>
        <taxon>Nonomuraea</taxon>
    </lineage>
</organism>
<dbReference type="Proteomes" id="UP001500064">
    <property type="component" value="Unassembled WGS sequence"/>
</dbReference>
<accession>A0ABN2GJ38</accession>
<feature type="region of interest" description="Disordered" evidence="1">
    <location>
        <begin position="23"/>
        <end position="57"/>
    </location>
</feature>
<sequence length="57" mass="5768">MASTPARDLPLLDGELIDLLTGCVSRGPDNGTDDGTDNGADDGGSGDGVAAWPHWSQ</sequence>
<dbReference type="EMBL" id="BAAAMU010000091">
    <property type="protein sequence ID" value="GAA1672060.1"/>
    <property type="molecule type" value="Genomic_DNA"/>
</dbReference>
<proteinExistence type="predicted"/>
<protein>
    <submittedName>
        <fullName evidence="2">Uncharacterized protein</fullName>
    </submittedName>
</protein>
<evidence type="ECO:0000313" key="3">
    <source>
        <dbReference type="Proteomes" id="UP001500064"/>
    </source>
</evidence>
<name>A0ABN2GJ38_9ACTN</name>